<dbReference type="PANTHER" id="PTHR30038">
    <property type="entry name" value="ALDEHYDE FERREDOXIN OXIDOREDUCTASE"/>
    <property type="match status" value="1"/>
</dbReference>
<dbReference type="SUPFAM" id="SSF56228">
    <property type="entry name" value="Aldehyde ferredoxin oxidoreductase, N-terminal domain"/>
    <property type="match status" value="1"/>
</dbReference>
<evidence type="ECO:0000313" key="2">
    <source>
        <dbReference type="EMBL" id="MCA9301751.1"/>
    </source>
</evidence>
<dbReference type="AlphaFoldDB" id="A0A955E082"/>
<dbReference type="Proteomes" id="UP000714817">
    <property type="component" value="Unassembled WGS sequence"/>
</dbReference>
<feature type="domain" description="Aldehyde ferredoxin oxidoreductase N-terminal" evidence="1">
    <location>
        <begin position="1"/>
        <end position="172"/>
    </location>
</feature>
<dbReference type="Pfam" id="PF02730">
    <property type="entry name" value="AFOR_N"/>
    <property type="match status" value="1"/>
</dbReference>
<dbReference type="InterPro" id="IPR013983">
    <property type="entry name" value="Ald_Fedxn_OxRdtase_N"/>
</dbReference>
<name>A0A955E082_UNCKA</name>
<reference evidence="2" key="2">
    <citation type="journal article" date="2021" name="Microbiome">
        <title>Successional dynamics and alternative stable states in a saline activated sludge microbial community over 9 years.</title>
        <authorList>
            <person name="Wang Y."/>
            <person name="Ye J."/>
            <person name="Ju F."/>
            <person name="Liu L."/>
            <person name="Boyd J.A."/>
            <person name="Deng Y."/>
            <person name="Parks D.H."/>
            <person name="Jiang X."/>
            <person name="Yin X."/>
            <person name="Woodcroft B.J."/>
            <person name="Tyson G.W."/>
            <person name="Hugenholtz P."/>
            <person name="Polz M.F."/>
            <person name="Zhang T."/>
        </authorList>
    </citation>
    <scope>NUCLEOTIDE SEQUENCE</scope>
    <source>
        <strain evidence="2">HKST-UBA80</strain>
    </source>
</reference>
<protein>
    <recommendedName>
        <fullName evidence="1">Aldehyde ferredoxin oxidoreductase N-terminal domain-containing protein</fullName>
    </recommendedName>
</protein>
<dbReference type="PANTHER" id="PTHR30038:SF8">
    <property type="entry name" value="ALDEHYDE FERREDOXIN OXIDOREDUCTASE"/>
    <property type="match status" value="1"/>
</dbReference>
<dbReference type="GO" id="GO:0016625">
    <property type="term" value="F:oxidoreductase activity, acting on the aldehyde or oxo group of donors, iron-sulfur protein as acceptor"/>
    <property type="evidence" value="ECO:0007669"/>
    <property type="project" value="InterPro"/>
</dbReference>
<dbReference type="GO" id="GO:0051536">
    <property type="term" value="F:iron-sulfur cluster binding"/>
    <property type="evidence" value="ECO:0007669"/>
    <property type="project" value="InterPro"/>
</dbReference>
<evidence type="ECO:0000313" key="3">
    <source>
        <dbReference type="Proteomes" id="UP000714817"/>
    </source>
</evidence>
<reference evidence="2" key="1">
    <citation type="submission" date="2020-04" db="EMBL/GenBank/DDBJ databases">
        <authorList>
            <person name="Zhang T."/>
        </authorList>
    </citation>
    <scope>NUCLEOTIDE SEQUENCE</scope>
    <source>
        <strain evidence="2">HKST-UBA80</strain>
    </source>
</reference>
<dbReference type="SMART" id="SM00790">
    <property type="entry name" value="AFOR_N"/>
    <property type="match status" value="1"/>
</dbReference>
<proteinExistence type="predicted"/>
<dbReference type="InterPro" id="IPR036503">
    <property type="entry name" value="Ald_Fedxn_OxRdtase_N_sf"/>
</dbReference>
<evidence type="ECO:0000259" key="1">
    <source>
        <dbReference type="SMART" id="SM00790"/>
    </source>
</evidence>
<organism evidence="2 3">
    <name type="scientific">candidate division WWE3 bacterium</name>
    <dbReference type="NCBI Taxonomy" id="2053526"/>
    <lineage>
        <taxon>Bacteria</taxon>
        <taxon>Katanobacteria</taxon>
    </lineage>
</organism>
<dbReference type="EMBL" id="JAGQNY010000001">
    <property type="protein sequence ID" value="MCA9301751.1"/>
    <property type="molecule type" value="Genomic_DNA"/>
</dbReference>
<dbReference type="InterPro" id="IPR051919">
    <property type="entry name" value="W-dependent_AOR"/>
</dbReference>
<sequence>MHKSVLFVNLKNKTYEVKKFDELAKYIGGVAVGFKLLLDNIEHDPIIFSIGPLNGVFPFASKTSIVLHNNGVVEDLYIGGSLSSRMAFSGVDSIVFIESAEEPTYVEITNEEVFFKPITTDIDSLGLPGKRSVLKPIKNKYFLDDYFLTPELFFEEKLAKKNVGGIVLTGTKTREIKNPEKYKELLHEILGKKSLMEIDEGDSPSCTFCPMGCSKSRTGEIGGNILVHSMVGCKLSQKIYSDVGTIFSCLSVLGYSYTHEDIEDLPLLVKEVLEKLN</sequence>
<dbReference type="Gene3D" id="3.60.9.10">
    <property type="entry name" value="Aldehyde ferredoxin oxidoreductase, N-terminal domain"/>
    <property type="match status" value="1"/>
</dbReference>
<accession>A0A955E082</accession>
<comment type="caution">
    <text evidence="2">The sequence shown here is derived from an EMBL/GenBank/DDBJ whole genome shotgun (WGS) entry which is preliminary data.</text>
</comment>
<gene>
    <name evidence="2" type="ORF">KDA10_00060</name>
</gene>